<evidence type="ECO:0000313" key="2">
    <source>
        <dbReference type="Proteomes" id="UP000093712"/>
    </source>
</evidence>
<reference evidence="1 2" key="1">
    <citation type="submission" date="2016-06" db="EMBL/GenBank/DDBJ databases">
        <authorList>
            <person name="Sutton G."/>
            <person name="Brinkac L."/>
            <person name="Sanka R."/>
            <person name="Adams M."/>
            <person name="Lau E."/>
            <person name="Garcia-Basteiro A."/>
            <person name="Lopez-Varela E."/>
            <person name="Palencia S."/>
        </authorList>
    </citation>
    <scope>NUCLEOTIDE SEQUENCE [LARGE SCALE GENOMIC DNA]</scope>
    <source>
        <strain evidence="1 2">1211594.5</strain>
    </source>
</reference>
<evidence type="ECO:0000313" key="1">
    <source>
        <dbReference type="EMBL" id="OBK82401.1"/>
    </source>
</evidence>
<sequence>MLETASANPALDVKYGDAARALAVSFQTQAAMASGESADSVAWHQIIDDTNAKDRVVKELCEA</sequence>
<protein>
    <submittedName>
        <fullName evidence="1">Uncharacterized protein</fullName>
    </submittedName>
</protein>
<accession>A0AA91ES95</accession>
<gene>
    <name evidence="1" type="ORF">A5649_09140</name>
</gene>
<proteinExistence type="predicted"/>
<dbReference type="Proteomes" id="UP000093712">
    <property type="component" value="Unassembled WGS sequence"/>
</dbReference>
<dbReference type="EMBL" id="LZME01000127">
    <property type="protein sequence ID" value="OBK82401.1"/>
    <property type="molecule type" value="Genomic_DNA"/>
</dbReference>
<name>A0AA91ES95_9MYCO</name>
<comment type="caution">
    <text evidence="1">The sequence shown here is derived from an EMBL/GenBank/DDBJ whole genome shotgun (WGS) entry which is preliminary data.</text>
</comment>
<organism evidence="1 2">
    <name type="scientific">Mycolicibacter heraklionensis</name>
    <dbReference type="NCBI Taxonomy" id="512402"/>
    <lineage>
        <taxon>Bacteria</taxon>
        <taxon>Bacillati</taxon>
        <taxon>Actinomycetota</taxon>
        <taxon>Actinomycetes</taxon>
        <taxon>Mycobacteriales</taxon>
        <taxon>Mycobacteriaceae</taxon>
        <taxon>Mycolicibacter</taxon>
    </lineage>
</organism>
<dbReference type="AlphaFoldDB" id="A0AA91ES95"/>